<evidence type="ECO:0000313" key="4">
    <source>
        <dbReference type="Proteomes" id="UP001235939"/>
    </source>
</evidence>
<accession>A0ABY6KCT4</accession>
<dbReference type="InterPro" id="IPR012337">
    <property type="entry name" value="RNaseH-like_sf"/>
</dbReference>
<evidence type="ECO:0000256" key="1">
    <source>
        <dbReference type="SAM" id="MobiDB-lite"/>
    </source>
</evidence>
<dbReference type="InterPro" id="IPR001584">
    <property type="entry name" value="Integrase_cat-core"/>
</dbReference>
<dbReference type="PANTHER" id="PTHR37984">
    <property type="entry name" value="PROTEIN CBG26694"/>
    <property type="match status" value="1"/>
</dbReference>
<organism evidence="3 4">
    <name type="scientific">Cordylochernes scorpioides</name>
    <dbReference type="NCBI Taxonomy" id="51811"/>
    <lineage>
        <taxon>Eukaryota</taxon>
        <taxon>Metazoa</taxon>
        <taxon>Ecdysozoa</taxon>
        <taxon>Arthropoda</taxon>
        <taxon>Chelicerata</taxon>
        <taxon>Arachnida</taxon>
        <taxon>Pseudoscorpiones</taxon>
        <taxon>Cheliferoidea</taxon>
        <taxon>Chernetidae</taxon>
        <taxon>Cordylochernes</taxon>
    </lineage>
</organism>
<dbReference type="InterPro" id="IPR055469">
    <property type="entry name" value="DUF7041"/>
</dbReference>
<dbReference type="Gene3D" id="3.30.420.10">
    <property type="entry name" value="Ribonuclease H-like superfamily/Ribonuclease H"/>
    <property type="match status" value="1"/>
</dbReference>
<dbReference type="InterPro" id="IPR043502">
    <property type="entry name" value="DNA/RNA_pol_sf"/>
</dbReference>
<dbReference type="PANTHER" id="PTHR37984:SF5">
    <property type="entry name" value="PROTEIN NYNRIN-LIKE"/>
    <property type="match status" value="1"/>
</dbReference>
<dbReference type="InterPro" id="IPR000477">
    <property type="entry name" value="RT_dom"/>
</dbReference>
<proteinExistence type="predicted"/>
<feature type="region of interest" description="Disordered" evidence="1">
    <location>
        <begin position="578"/>
        <end position="614"/>
    </location>
</feature>
<dbReference type="SUPFAM" id="SSF56672">
    <property type="entry name" value="DNA/RNA polymerases"/>
    <property type="match status" value="1"/>
</dbReference>
<dbReference type="Pfam" id="PF00078">
    <property type="entry name" value="RVT_1"/>
    <property type="match status" value="1"/>
</dbReference>
<dbReference type="PROSITE" id="PS50994">
    <property type="entry name" value="INTEGRASE"/>
    <property type="match status" value="1"/>
</dbReference>
<evidence type="ECO:0000259" key="2">
    <source>
        <dbReference type="PROSITE" id="PS50994"/>
    </source>
</evidence>
<protein>
    <recommendedName>
        <fullName evidence="2">Integrase catalytic domain-containing protein</fullName>
    </recommendedName>
</protein>
<dbReference type="InterPro" id="IPR043128">
    <property type="entry name" value="Rev_trsase/Diguanyl_cyclase"/>
</dbReference>
<name>A0ABY6KCT4_9ARAC</name>
<feature type="compositionally biased region" description="Polar residues" evidence="1">
    <location>
        <begin position="578"/>
        <end position="592"/>
    </location>
</feature>
<sequence length="631" mass="72578">MAGKNETVSSNRNSEIHRVSIKIPPIWTDRPEIWFFFQVEAQFKINNITTEETKFNYLVCQLDPKYVENIWDIASSESKTKFAELKARLLNWFKESENARIKRLISGVELGNMKPSQLLQKLRAIAAPDISEKLISTLWLDKLPDSFKAILLVSDEDKIDLLKAYFQIPIAEEDQEKTAIITPFGLFEFNVMCFGLRNAPATFQRFMHEVLRDLNFAFSYLDILIASTDEKQHKEHLNLVFKRLNEYGLKINVSKSVFAATEIEFLGYLITPMGTKPLPSRVQVIQDYKLPDTIQDLRKFLDHKPLIYAFHQKPEKASPRQLRQLHFISQFSTEICHNSGQDNVVADTLSRIEELTLIDYDVIADEQILDSELNNLQPNVQTSLKFKQYPLPSGKQLWCDNIYRKYKTLLTKISQNANVSSNPWTVTPRDKFTSDTFANLTKICGIKLLHTTAYHPQDNGKVERLHRTLKAAIRAHNNPTWSESIPTILLGLRTAIPNVSNHSIAQVVYGNNIRLPGEFFVEPDSYLTQEEVKKALEPPYEGPFKVLRREEKYFIIKIKNKEVSVSIDRLKPAYLLNTSQPEESAKDNTSIRQPVEPPADIRRTSTRTGRTIKPPVRFQGLSDVTLLLARE</sequence>
<dbReference type="EMBL" id="CP092865">
    <property type="protein sequence ID" value="UYV66016.1"/>
    <property type="molecule type" value="Genomic_DNA"/>
</dbReference>
<dbReference type="Pfam" id="PF23055">
    <property type="entry name" value="DUF7041"/>
    <property type="match status" value="1"/>
</dbReference>
<dbReference type="InterPro" id="IPR050951">
    <property type="entry name" value="Retrovirus_Pol_polyprotein"/>
</dbReference>
<dbReference type="Gene3D" id="3.10.10.10">
    <property type="entry name" value="HIV Type 1 Reverse Transcriptase, subunit A, domain 1"/>
    <property type="match status" value="1"/>
</dbReference>
<gene>
    <name evidence="3" type="ORF">LAZ67_3006193</name>
</gene>
<dbReference type="Gene3D" id="3.30.70.270">
    <property type="match status" value="1"/>
</dbReference>
<evidence type="ECO:0000313" key="3">
    <source>
        <dbReference type="EMBL" id="UYV66016.1"/>
    </source>
</evidence>
<dbReference type="SUPFAM" id="SSF53098">
    <property type="entry name" value="Ribonuclease H-like"/>
    <property type="match status" value="1"/>
</dbReference>
<dbReference type="CDD" id="cd01647">
    <property type="entry name" value="RT_LTR"/>
    <property type="match status" value="1"/>
</dbReference>
<dbReference type="InterPro" id="IPR036397">
    <property type="entry name" value="RNaseH_sf"/>
</dbReference>
<keyword evidence="4" id="KW-1185">Reference proteome</keyword>
<feature type="domain" description="Integrase catalytic" evidence="2">
    <location>
        <begin position="432"/>
        <end position="524"/>
    </location>
</feature>
<dbReference type="Proteomes" id="UP001235939">
    <property type="component" value="Chromosome 03"/>
</dbReference>
<reference evidence="3 4" key="1">
    <citation type="submission" date="2022-01" db="EMBL/GenBank/DDBJ databases">
        <title>A chromosomal length assembly of Cordylochernes scorpioides.</title>
        <authorList>
            <person name="Zeh D."/>
            <person name="Zeh J."/>
        </authorList>
    </citation>
    <scope>NUCLEOTIDE SEQUENCE [LARGE SCALE GENOMIC DNA]</scope>
    <source>
        <strain evidence="3">IN4F17</strain>
        <tissue evidence="3">Whole Body</tissue>
    </source>
</reference>